<keyword evidence="1" id="KW-0732">Signal</keyword>
<dbReference type="AlphaFoldDB" id="A0A2T6KIN9"/>
<dbReference type="EMBL" id="QBUD01000004">
    <property type="protein sequence ID" value="PUB15568.1"/>
    <property type="molecule type" value="Genomic_DNA"/>
</dbReference>
<accession>A0A2T6KIN9</accession>
<feature type="signal peptide" evidence="1">
    <location>
        <begin position="1"/>
        <end position="18"/>
    </location>
</feature>
<dbReference type="RefSeq" id="WP_108386237.1">
    <property type="nucleotide sequence ID" value="NZ_QBUD01000004.1"/>
</dbReference>
<feature type="chain" id="PRO_5015704672" evidence="1">
    <location>
        <begin position="19"/>
        <end position="168"/>
    </location>
</feature>
<evidence type="ECO:0000313" key="2">
    <source>
        <dbReference type="EMBL" id="PUB15568.1"/>
    </source>
</evidence>
<gene>
    <name evidence="2" type="ORF">C8N45_104188</name>
</gene>
<keyword evidence="3" id="KW-1185">Reference proteome</keyword>
<comment type="caution">
    <text evidence="2">The sequence shown here is derived from an EMBL/GenBank/DDBJ whole genome shotgun (WGS) entry which is preliminary data.</text>
</comment>
<dbReference type="Proteomes" id="UP000244523">
    <property type="component" value="Unassembled WGS sequence"/>
</dbReference>
<protein>
    <submittedName>
        <fullName evidence="2">Uncharacterized protein</fullName>
    </submittedName>
</protein>
<organism evidence="2 3">
    <name type="scientific">Yoonia sediminilitoris</name>
    <dbReference type="NCBI Taxonomy" id="1286148"/>
    <lineage>
        <taxon>Bacteria</taxon>
        <taxon>Pseudomonadati</taxon>
        <taxon>Pseudomonadota</taxon>
        <taxon>Alphaproteobacteria</taxon>
        <taxon>Rhodobacterales</taxon>
        <taxon>Paracoccaceae</taxon>
        <taxon>Yoonia</taxon>
    </lineage>
</organism>
<dbReference type="OrthoDB" id="7860723at2"/>
<name>A0A2T6KIN9_9RHOB</name>
<reference evidence="2 3" key="1">
    <citation type="submission" date="2018-04" db="EMBL/GenBank/DDBJ databases">
        <title>Genomic Encyclopedia of Archaeal and Bacterial Type Strains, Phase II (KMG-II): from individual species to whole genera.</title>
        <authorList>
            <person name="Goeker M."/>
        </authorList>
    </citation>
    <scope>NUCLEOTIDE SEQUENCE [LARGE SCALE GENOMIC DNA]</scope>
    <source>
        <strain evidence="2 3">DSM 29955</strain>
    </source>
</reference>
<evidence type="ECO:0000256" key="1">
    <source>
        <dbReference type="SAM" id="SignalP"/>
    </source>
</evidence>
<evidence type="ECO:0000313" key="3">
    <source>
        <dbReference type="Proteomes" id="UP000244523"/>
    </source>
</evidence>
<proteinExistence type="predicted"/>
<sequence length="168" mass="17722">MMRAGAVAMAVLAGPAQAADYYFCWIGANDYTMTGAMSVVHSAINKPIITAPDVTNFQITGFHQGFPIGSWSLANRAPTDTWVLNFDPATNSFLPGDASPLGYTQGWNADGTATDCGPGGFGFNSGNYAQDFCLNGKWIEESGIAPETVFVVGQSPLDASCNFYPPTS</sequence>